<accession>A0A9W6Q0Q8</accession>
<keyword evidence="2" id="KW-1185">Reference proteome</keyword>
<dbReference type="EMBL" id="BSRZ01000014">
    <property type="protein sequence ID" value="GLW66411.1"/>
    <property type="molecule type" value="Genomic_DNA"/>
</dbReference>
<dbReference type="RefSeq" id="WP_146150338.1">
    <property type="nucleotide sequence ID" value="NZ_BSRZ01000014.1"/>
</dbReference>
<evidence type="ECO:0000313" key="1">
    <source>
        <dbReference type="EMBL" id="GLW66411.1"/>
    </source>
</evidence>
<sequence length="99" mass="10548">MTTLLRTPVKLHGAALHPTIFVGYENVPRGGATDLAGADLLHGSEDCGASSHVDTSRFVSLAVVDVTDCARAFLLVTKRLDSIELGEATRCNDSAEVHW</sequence>
<organism evidence="1 2">
    <name type="scientific">Actinomadura rubrobrunea</name>
    <dbReference type="NCBI Taxonomy" id="115335"/>
    <lineage>
        <taxon>Bacteria</taxon>
        <taxon>Bacillati</taxon>
        <taxon>Actinomycetota</taxon>
        <taxon>Actinomycetes</taxon>
        <taxon>Streptosporangiales</taxon>
        <taxon>Thermomonosporaceae</taxon>
        <taxon>Actinomadura</taxon>
    </lineage>
</organism>
<reference evidence="1" key="1">
    <citation type="submission" date="2023-02" db="EMBL/GenBank/DDBJ databases">
        <title>Actinomadura rubrobrunea NBRC 14622.</title>
        <authorList>
            <person name="Ichikawa N."/>
            <person name="Sato H."/>
            <person name="Tonouchi N."/>
        </authorList>
    </citation>
    <scope>NUCLEOTIDE SEQUENCE</scope>
    <source>
        <strain evidence="1">NBRC 14622</strain>
    </source>
</reference>
<dbReference type="AlphaFoldDB" id="A0A9W6Q0Q8"/>
<evidence type="ECO:0000313" key="2">
    <source>
        <dbReference type="Proteomes" id="UP001165124"/>
    </source>
</evidence>
<comment type="caution">
    <text evidence="1">The sequence shown here is derived from an EMBL/GenBank/DDBJ whole genome shotgun (WGS) entry which is preliminary data.</text>
</comment>
<name>A0A9W6Q0Q8_9ACTN</name>
<dbReference type="Proteomes" id="UP001165124">
    <property type="component" value="Unassembled WGS sequence"/>
</dbReference>
<proteinExistence type="predicted"/>
<gene>
    <name evidence="1" type="ORF">Arub01_46550</name>
</gene>
<protein>
    <submittedName>
        <fullName evidence="1">Uncharacterized protein</fullName>
    </submittedName>
</protein>